<evidence type="ECO:0000259" key="3">
    <source>
        <dbReference type="Pfam" id="PF13796"/>
    </source>
</evidence>
<evidence type="ECO:0000313" key="5">
    <source>
        <dbReference type="Proteomes" id="UP000307943"/>
    </source>
</evidence>
<feature type="domain" description="Putative sensor" evidence="3">
    <location>
        <begin position="66"/>
        <end position="242"/>
    </location>
</feature>
<evidence type="ECO:0000256" key="2">
    <source>
        <dbReference type="SAM" id="Phobius"/>
    </source>
</evidence>
<accession>A0A5C4T4N6</accession>
<reference evidence="4 5" key="1">
    <citation type="submission" date="2019-05" db="EMBL/GenBank/DDBJ databases">
        <title>We sequenced the genome of Paenibacillus hemerocallicola KCTC 33185 for further insight into its adaptation and study the phylogeny of Paenibacillus.</title>
        <authorList>
            <person name="Narsing Rao M.P."/>
        </authorList>
    </citation>
    <scope>NUCLEOTIDE SEQUENCE [LARGE SCALE GENOMIC DNA]</scope>
    <source>
        <strain evidence="4 5">KCTC 33185</strain>
    </source>
</reference>
<feature type="region of interest" description="Disordered" evidence="1">
    <location>
        <begin position="1"/>
        <end position="20"/>
    </location>
</feature>
<dbReference type="InterPro" id="IPR025828">
    <property type="entry name" value="Put_sensor_dom"/>
</dbReference>
<feature type="transmembrane region" description="Helical" evidence="2">
    <location>
        <begin position="168"/>
        <end position="191"/>
    </location>
</feature>
<name>A0A5C4T4N6_9BACL</name>
<keyword evidence="2" id="KW-0472">Membrane</keyword>
<dbReference type="AlphaFoldDB" id="A0A5C4T4N6"/>
<dbReference type="OrthoDB" id="2610434at2"/>
<protein>
    <recommendedName>
        <fullName evidence="3">Putative sensor domain-containing protein</fullName>
    </recommendedName>
</protein>
<dbReference type="Proteomes" id="UP000307943">
    <property type="component" value="Unassembled WGS sequence"/>
</dbReference>
<organism evidence="4 5">
    <name type="scientific">Paenibacillus hemerocallicola</name>
    <dbReference type="NCBI Taxonomy" id="1172614"/>
    <lineage>
        <taxon>Bacteria</taxon>
        <taxon>Bacillati</taxon>
        <taxon>Bacillota</taxon>
        <taxon>Bacilli</taxon>
        <taxon>Bacillales</taxon>
        <taxon>Paenibacillaceae</taxon>
        <taxon>Paenibacillus</taxon>
    </lineage>
</organism>
<gene>
    <name evidence="4" type="ORF">FE784_23455</name>
</gene>
<dbReference type="EMBL" id="VDCQ01000037">
    <property type="protein sequence ID" value="TNJ63836.1"/>
    <property type="molecule type" value="Genomic_DNA"/>
</dbReference>
<keyword evidence="2" id="KW-0812">Transmembrane</keyword>
<keyword evidence="2" id="KW-1133">Transmembrane helix</keyword>
<dbReference type="Pfam" id="PF13796">
    <property type="entry name" value="Sensor"/>
    <property type="match status" value="1"/>
</dbReference>
<feature type="transmembrane region" description="Helical" evidence="2">
    <location>
        <begin position="62"/>
        <end position="79"/>
    </location>
</feature>
<keyword evidence="5" id="KW-1185">Reference proteome</keyword>
<comment type="caution">
    <text evidence="4">The sequence shown here is derived from an EMBL/GenBank/DDBJ whole genome shotgun (WGS) entry which is preliminary data.</text>
</comment>
<sequence>MVRRQTEKASGGVKGGFANRTLVGEPPKPRSVSMRPHFLYNGKKRPQGWMIMKSLSRYRKQTLYMLFVTLPFSIIGFVLSVTFTALGLALTPLWIGLPILHATLRASRGMMRFDLSLQRGLLAPGVIETLPPPAAPIEFRFRDMFTQGKLYAPLLYWLLKLPTAVLQFAAAVALPLCGACIVLSPLVYVVLSRYGIEIFTDDLVLDVLLPTLTAYQRSWIASGIGLAMVLVGIGVLRGLAASSVQWLGGLSAAAPVASDDSKAWIPSPESSYPTA</sequence>
<feature type="transmembrane region" description="Helical" evidence="2">
    <location>
        <begin position="219"/>
        <end position="240"/>
    </location>
</feature>
<evidence type="ECO:0000313" key="4">
    <source>
        <dbReference type="EMBL" id="TNJ63836.1"/>
    </source>
</evidence>
<evidence type="ECO:0000256" key="1">
    <source>
        <dbReference type="SAM" id="MobiDB-lite"/>
    </source>
</evidence>
<proteinExistence type="predicted"/>